<comment type="caution">
    <text evidence="1">The sequence shown here is derived from an EMBL/GenBank/DDBJ whole genome shotgun (WGS) entry which is preliminary data.</text>
</comment>
<organism evidence="1 2">
    <name type="scientific">Trichonephila inaurata madagascariensis</name>
    <dbReference type="NCBI Taxonomy" id="2747483"/>
    <lineage>
        <taxon>Eukaryota</taxon>
        <taxon>Metazoa</taxon>
        <taxon>Ecdysozoa</taxon>
        <taxon>Arthropoda</taxon>
        <taxon>Chelicerata</taxon>
        <taxon>Arachnida</taxon>
        <taxon>Araneae</taxon>
        <taxon>Araneomorphae</taxon>
        <taxon>Entelegynae</taxon>
        <taxon>Araneoidea</taxon>
        <taxon>Nephilidae</taxon>
        <taxon>Trichonephila</taxon>
        <taxon>Trichonephila inaurata</taxon>
    </lineage>
</organism>
<dbReference type="OrthoDB" id="10060618at2759"/>
<sequence>MIILLGDIGFIPNLKVLTLLGIKIGPEVLAIGIKPDNIRIEHSEIRASDASEKARTARLEERTAENAFFEIEDD</sequence>
<protein>
    <submittedName>
        <fullName evidence="1">Uncharacterized protein</fullName>
    </submittedName>
</protein>
<accession>A0A8X6KF08</accession>
<dbReference type="Proteomes" id="UP000886998">
    <property type="component" value="Unassembled WGS sequence"/>
</dbReference>
<reference evidence="1" key="1">
    <citation type="submission" date="2020-08" db="EMBL/GenBank/DDBJ databases">
        <title>Multicomponent nature underlies the extraordinary mechanical properties of spider dragline silk.</title>
        <authorList>
            <person name="Kono N."/>
            <person name="Nakamura H."/>
            <person name="Mori M."/>
            <person name="Yoshida Y."/>
            <person name="Ohtoshi R."/>
            <person name="Malay A.D."/>
            <person name="Moran D.A.P."/>
            <person name="Tomita M."/>
            <person name="Numata K."/>
            <person name="Arakawa K."/>
        </authorList>
    </citation>
    <scope>NUCLEOTIDE SEQUENCE</scope>
</reference>
<keyword evidence="2" id="KW-1185">Reference proteome</keyword>
<dbReference type="AlphaFoldDB" id="A0A8X6KF08"/>
<evidence type="ECO:0000313" key="2">
    <source>
        <dbReference type="Proteomes" id="UP000886998"/>
    </source>
</evidence>
<proteinExistence type="predicted"/>
<evidence type="ECO:0000313" key="1">
    <source>
        <dbReference type="EMBL" id="GFS44298.1"/>
    </source>
</evidence>
<gene>
    <name evidence="1" type="ORF">TNIN_485311</name>
</gene>
<name>A0A8X6KF08_9ARAC</name>
<dbReference type="EMBL" id="BMAV01025743">
    <property type="protein sequence ID" value="GFS44298.1"/>
    <property type="molecule type" value="Genomic_DNA"/>
</dbReference>